<accession>A0ABS3DZR9</accession>
<gene>
    <name evidence="1" type="ORF">JF544_16425</name>
</gene>
<organism evidence="1 2">
    <name type="scientific">Halobacillus kuroshimensis</name>
    <dbReference type="NCBI Taxonomy" id="302481"/>
    <lineage>
        <taxon>Bacteria</taxon>
        <taxon>Bacillati</taxon>
        <taxon>Bacillota</taxon>
        <taxon>Bacilli</taxon>
        <taxon>Bacillales</taxon>
        <taxon>Bacillaceae</taxon>
        <taxon>Halobacillus</taxon>
    </lineage>
</organism>
<sequence length="66" mass="8097">MQPRDKKLKIIEEFNKKKIKNSYNSKDEEKDFISFKDLDIKFYDETFKWHRKMNGGAEHDENLRSN</sequence>
<evidence type="ECO:0000313" key="1">
    <source>
        <dbReference type="EMBL" id="MBN8236845.1"/>
    </source>
</evidence>
<dbReference type="EMBL" id="JAEKJY010000005">
    <property type="protein sequence ID" value="MBN8236845.1"/>
    <property type="molecule type" value="Genomic_DNA"/>
</dbReference>
<keyword evidence="2" id="KW-1185">Reference proteome</keyword>
<dbReference type="RefSeq" id="WP_206935444.1">
    <property type="nucleotide sequence ID" value="NZ_JAEKJY010000005.1"/>
</dbReference>
<evidence type="ECO:0000313" key="2">
    <source>
        <dbReference type="Proteomes" id="UP000663970"/>
    </source>
</evidence>
<comment type="caution">
    <text evidence="1">The sequence shown here is derived from an EMBL/GenBank/DDBJ whole genome shotgun (WGS) entry which is preliminary data.</text>
</comment>
<reference evidence="1 2" key="1">
    <citation type="submission" date="2020-12" db="EMBL/GenBank/DDBJ databases">
        <title>Oil enriched cultivation method for isolating marine PHA-producing bacteria.</title>
        <authorList>
            <person name="Zheng W."/>
            <person name="Yu S."/>
            <person name="Huang Y."/>
        </authorList>
    </citation>
    <scope>NUCLEOTIDE SEQUENCE [LARGE SCALE GENOMIC DNA]</scope>
    <source>
        <strain evidence="1 2">SY-2-6</strain>
    </source>
</reference>
<name>A0ABS3DZR9_9BACI</name>
<proteinExistence type="predicted"/>
<protein>
    <submittedName>
        <fullName evidence="1">Uncharacterized protein</fullName>
    </submittedName>
</protein>
<dbReference type="Proteomes" id="UP000663970">
    <property type="component" value="Unassembled WGS sequence"/>
</dbReference>